<protein>
    <submittedName>
        <fullName evidence="2">Uncharacterized protein</fullName>
    </submittedName>
</protein>
<organism evidence="2 3">
    <name type="scientific">Populibacterium corticicola</name>
    <dbReference type="NCBI Taxonomy" id="1812826"/>
    <lineage>
        <taxon>Bacteria</taxon>
        <taxon>Bacillati</taxon>
        <taxon>Actinomycetota</taxon>
        <taxon>Actinomycetes</taxon>
        <taxon>Micrococcales</taxon>
        <taxon>Jonesiaceae</taxon>
        <taxon>Populibacterium</taxon>
    </lineage>
</organism>
<gene>
    <name evidence="2" type="ORF">ACFSYH_10180</name>
</gene>
<proteinExistence type="predicted"/>
<keyword evidence="3" id="KW-1185">Reference proteome</keyword>
<evidence type="ECO:0000313" key="3">
    <source>
        <dbReference type="Proteomes" id="UP001597391"/>
    </source>
</evidence>
<reference evidence="3" key="1">
    <citation type="journal article" date="2019" name="Int. J. Syst. Evol. Microbiol.">
        <title>The Global Catalogue of Microorganisms (GCM) 10K type strain sequencing project: providing services to taxonomists for standard genome sequencing and annotation.</title>
        <authorList>
            <consortium name="The Broad Institute Genomics Platform"/>
            <consortium name="The Broad Institute Genome Sequencing Center for Infectious Disease"/>
            <person name="Wu L."/>
            <person name="Ma J."/>
        </authorList>
    </citation>
    <scope>NUCLEOTIDE SEQUENCE [LARGE SCALE GENOMIC DNA]</scope>
    <source>
        <strain evidence="3">KCTC 33576</strain>
    </source>
</reference>
<evidence type="ECO:0000256" key="1">
    <source>
        <dbReference type="SAM" id="Coils"/>
    </source>
</evidence>
<name>A0ABW5XEN2_9MICO</name>
<evidence type="ECO:0000313" key="2">
    <source>
        <dbReference type="EMBL" id="MFD2840936.1"/>
    </source>
</evidence>
<keyword evidence="1" id="KW-0175">Coiled coil</keyword>
<sequence>MAATGFQLTTFLYGLYAGRRRLPAVPPYLTDRDESAWRLGVSEGPVELGDECRAVQVDGTTCGSASVVLAKASDPASAEAATLAGTVGTEAQTVFNMLQHEIKDRTNRRKFVFGWPRRFGTPPWGAARELRFAGHEYFHRMVVDTSLPQSTRVLTHAAQCALRGFPVLLYVGGDTSMGLGAAVPRHVVVLHSPPQAETADESAESQLELAQVDADAVGEATAGLDAEREMERKLEELEAKIQSKLDEVKRATEQEEAFDPEFLLYEPSTGTNSQVTLRQLIDRKVPKSQLGGWTHITWAIMPKP</sequence>
<dbReference type="RefSeq" id="WP_377466864.1">
    <property type="nucleotide sequence ID" value="NZ_JBHUOP010000004.1"/>
</dbReference>
<accession>A0ABW5XEN2</accession>
<dbReference type="Proteomes" id="UP001597391">
    <property type="component" value="Unassembled WGS sequence"/>
</dbReference>
<feature type="coiled-coil region" evidence="1">
    <location>
        <begin position="220"/>
        <end position="254"/>
    </location>
</feature>
<dbReference type="EMBL" id="JBHUOP010000004">
    <property type="protein sequence ID" value="MFD2840936.1"/>
    <property type="molecule type" value="Genomic_DNA"/>
</dbReference>
<comment type="caution">
    <text evidence="2">The sequence shown here is derived from an EMBL/GenBank/DDBJ whole genome shotgun (WGS) entry which is preliminary data.</text>
</comment>